<accession>A0A6S7J4H7</accession>
<proteinExistence type="predicted"/>
<sequence>MEGSGNDSHGERRRPRNSVKQPPDISSCHIASKLCEKIVLEQFRSHRISKNLLSPHQSGNKKHHSTETLNIFGTDTMLEAMGKKELVLLYISKAVDSINHHRLLHNLVNVGASPATVQWFKNYLSDRFLSTESTPPYLIDYQLFTEYPK</sequence>
<organism evidence="3 4">
    <name type="scientific">Paramuricea clavata</name>
    <name type="common">Red gorgonian</name>
    <name type="synonym">Violescent sea-whip</name>
    <dbReference type="NCBI Taxonomy" id="317549"/>
    <lineage>
        <taxon>Eukaryota</taxon>
        <taxon>Metazoa</taxon>
        <taxon>Cnidaria</taxon>
        <taxon>Anthozoa</taxon>
        <taxon>Octocorallia</taxon>
        <taxon>Malacalcyonacea</taxon>
        <taxon>Plexauridae</taxon>
        <taxon>Paramuricea</taxon>
    </lineage>
</organism>
<dbReference type="Pfam" id="PF00078">
    <property type="entry name" value="RVT_1"/>
    <property type="match status" value="1"/>
</dbReference>
<evidence type="ECO:0000313" key="4">
    <source>
        <dbReference type="Proteomes" id="UP001152795"/>
    </source>
</evidence>
<protein>
    <recommendedName>
        <fullName evidence="2">Reverse transcriptase domain-containing protein</fullName>
    </recommendedName>
</protein>
<dbReference type="EMBL" id="CACRXK020013562">
    <property type="protein sequence ID" value="CAB4025358.1"/>
    <property type="molecule type" value="Genomic_DNA"/>
</dbReference>
<reference evidence="3" key="1">
    <citation type="submission" date="2020-04" db="EMBL/GenBank/DDBJ databases">
        <authorList>
            <person name="Alioto T."/>
            <person name="Alioto T."/>
            <person name="Gomez Garrido J."/>
        </authorList>
    </citation>
    <scope>NUCLEOTIDE SEQUENCE</scope>
    <source>
        <strain evidence="3">A484AB</strain>
    </source>
</reference>
<dbReference type="PANTHER" id="PTHR33332">
    <property type="entry name" value="REVERSE TRANSCRIPTASE DOMAIN-CONTAINING PROTEIN"/>
    <property type="match status" value="1"/>
</dbReference>
<evidence type="ECO:0000256" key="1">
    <source>
        <dbReference type="SAM" id="MobiDB-lite"/>
    </source>
</evidence>
<feature type="non-terminal residue" evidence="3">
    <location>
        <position position="149"/>
    </location>
</feature>
<keyword evidence="4" id="KW-1185">Reference proteome</keyword>
<feature type="region of interest" description="Disordered" evidence="1">
    <location>
        <begin position="1"/>
        <end position="25"/>
    </location>
</feature>
<comment type="caution">
    <text evidence="3">The sequence shown here is derived from an EMBL/GenBank/DDBJ whole genome shotgun (WGS) entry which is preliminary data.</text>
</comment>
<dbReference type="Proteomes" id="UP001152795">
    <property type="component" value="Unassembled WGS sequence"/>
</dbReference>
<name>A0A6S7J4H7_PARCT</name>
<dbReference type="OrthoDB" id="6747807at2759"/>
<evidence type="ECO:0000259" key="2">
    <source>
        <dbReference type="Pfam" id="PF00078"/>
    </source>
</evidence>
<gene>
    <name evidence="3" type="ORF">PACLA_8A055867</name>
</gene>
<dbReference type="InterPro" id="IPR000477">
    <property type="entry name" value="RT_dom"/>
</dbReference>
<evidence type="ECO:0000313" key="3">
    <source>
        <dbReference type="EMBL" id="CAB4025358.1"/>
    </source>
</evidence>
<dbReference type="AlphaFoldDB" id="A0A6S7J4H7"/>
<feature type="domain" description="Reverse transcriptase" evidence="2">
    <location>
        <begin position="23"/>
        <end position="128"/>
    </location>
</feature>